<reference evidence="13 14" key="1">
    <citation type="journal article" date="2022" name="Int. J. Syst. Evol. Microbiol.">
        <title>Pseudomonas aegrilactucae sp. nov. and Pseudomonas morbosilactucae sp. nov., pathogens causing bacterial rot of lettuce in Japan.</title>
        <authorList>
            <person name="Sawada H."/>
            <person name="Fujikawa T."/>
            <person name="Satou M."/>
        </authorList>
    </citation>
    <scope>NUCLEOTIDE SEQUENCE [LARGE SCALE GENOMIC DNA]</scope>
    <source>
        <strain evidence="13 14">MAFF 302046</strain>
    </source>
</reference>
<dbReference type="Gene3D" id="3.40.50.720">
    <property type="entry name" value="NAD(P)-binding Rossmann-like Domain"/>
    <property type="match status" value="1"/>
</dbReference>
<dbReference type="EMBL" id="JALQCX010000022">
    <property type="protein sequence ID" value="MCK9815117.1"/>
    <property type="molecule type" value="Genomic_DNA"/>
</dbReference>
<evidence type="ECO:0000256" key="4">
    <source>
        <dbReference type="ARBA" id="ARBA00022449"/>
    </source>
</evidence>
<evidence type="ECO:0000256" key="5">
    <source>
        <dbReference type="ARBA" id="ARBA00022538"/>
    </source>
</evidence>
<dbReference type="Pfam" id="PF00999">
    <property type="entry name" value="Na_H_Exchanger"/>
    <property type="match status" value="1"/>
</dbReference>
<evidence type="ECO:0000256" key="9">
    <source>
        <dbReference type="ARBA" id="ARBA00023065"/>
    </source>
</evidence>
<feature type="transmembrane region" description="Helical" evidence="11">
    <location>
        <begin position="150"/>
        <end position="176"/>
    </location>
</feature>
<evidence type="ECO:0000256" key="1">
    <source>
        <dbReference type="ARBA" id="ARBA00004141"/>
    </source>
</evidence>
<evidence type="ECO:0000313" key="13">
    <source>
        <dbReference type="EMBL" id="MCK9815117.1"/>
    </source>
</evidence>
<organism evidence="13 14">
    <name type="scientific">Pseudomonas morbosilactucae</name>
    <dbReference type="NCBI Taxonomy" id="2938197"/>
    <lineage>
        <taxon>Bacteria</taxon>
        <taxon>Pseudomonadati</taxon>
        <taxon>Pseudomonadota</taxon>
        <taxon>Gammaproteobacteria</taxon>
        <taxon>Pseudomonadales</taxon>
        <taxon>Pseudomonadaceae</taxon>
        <taxon>Pseudomonas</taxon>
    </lineage>
</organism>
<evidence type="ECO:0000256" key="2">
    <source>
        <dbReference type="ARBA" id="ARBA00005551"/>
    </source>
</evidence>
<keyword evidence="5" id="KW-0633">Potassium transport</keyword>
<accession>A0ABT0JGS3</accession>
<protein>
    <submittedName>
        <fullName evidence="13">Monovalent cation:proton antiporter-2 (CPA2) family protein</fullName>
    </submittedName>
</protein>
<dbReference type="NCBIfam" id="TIGR00932">
    <property type="entry name" value="2a37"/>
    <property type="match status" value="1"/>
</dbReference>
<feature type="transmembrane region" description="Helical" evidence="11">
    <location>
        <begin position="299"/>
        <end position="317"/>
    </location>
</feature>
<evidence type="ECO:0000256" key="3">
    <source>
        <dbReference type="ARBA" id="ARBA00022448"/>
    </source>
</evidence>
<feature type="transmembrane region" description="Helical" evidence="11">
    <location>
        <begin position="273"/>
        <end position="293"/>
    </location>
</feature>
<feature type="transmembrane region" description="Helical" evidence="11">
    <location>
        <begin position="88"/>
        <end position="112"/>
    </location>
</feature>
<dbReference type="InterPro" id="IPR004771">
    <property type="entry name" value="K/H_exchanger"/>
</dbReference>
<feature type="transmembrane region" description="Helical" evidence="11">
    <location>
        <begin position="188"/>
        <end position="206"/>
    </location>
</feature>
<evidence type="ECO:0000313" key="14">
    <source>
        <dbReference type="Proteomes" id="UP001155163"/>
    </source>
</evidence>
<dbReference type="SUPFAM" id="SSF51735">
    <property type="entry name" value="NAD(P)-binding Rossmann-fold domains"/>
    <property type="match status" value="1"/>
</dbReference>
<dbReference type="InterPro" id="IPR006153">
    <property type="entry name" value="Cation/H_exchanger_TM"/>
</dbReference>
<evidence type="ECO:0000259" key="12">
    <source>
        <dbReference type="PROSITE" id="PS51201"/>
    </source>
</evidence>
<keyword evidence="9" id="KW-0406">Ion transport</keyword>
<feature type="transmembrane region" description="Helical" evidence="11">
    <location>
        <begin position="363"/>
        <end position="386"/>
    </location>
</feature>
<feature type="transmembrane region" description="Helical" evidence="11">
    <location>
        <begin position="329"/>
        <end position="351"/>
    </location>
</feature>
<comment type="caution">
    <text evidence="13">The sequence shown here is derived from an EMBL/GenBank/DDBJ whole genome shotgun (WGS) entry which is preliminary data.</text>
</comment>
<sequence>MPHEGNLLQAAVVFLCAAVLTVPLAKRLQLGAVLGYLFAGVIIGPAVLGLIGNPQSVSHISELGVVLLLFIIGLELSPRRLWVMRKAVFGVGLAQVLLTGVTIGAVALWLFGQPLNSAIVLGLGLALSSTAFGLQSLAERKELTSPHGRLAFAILLFQDIAAIPLIAMVPVLAGAAHNTSGAEDLRHGLQVLGSIAVVVVGGRYLLRPVFRIVARTRLPEVSTATALLVVIGTAWLMDSVGVSMALGAFLAGLLLADSEYRHELEAQIEPFKGLLLGLFFISVGMGANISLLFSAPITVLGLTLLLIALKLPLLYVVGRLAGGLGRVSAVRLGVVLAAGGEFAFVVFKIGRDQGLFEPRLYDLLVLTITLSMALTPLLLLACARLLRAPAKPVEMPAEYRDIDTDAPRVVIAGMGRMGQIVARILRAQKIPFVALDTSVETIELTRSFGGMPVFYGDPMRPEILSAAKVGQAEFFVIATDDPETNIKTAEVVRRLYPHMKIIARARNRQHVHRLVDLGAEAIRETFYSSLEMSRRTLLGLGLTQAQADSRIQRFTSHDQQLLKAQHAVYDDAAKVLQTAQEARAELARLFEADHQDEQIETPLPPMR</sequence>
<proteinExistence type="inferred from homology"/>
<keyword evidence="7" id="KW-0630">Potassium</keyword>
<dbReference type="RefSeq" id="WP_268262174.1">
    <property type="nucleotide sequence ID" value="NZ_JALQCX010000022.1"/>
</dbReference>
<keyword evidence="10 11" id="KW-0472">Membrane</keyword>
<feature type="transmembrane region" description="Helical" evidence="11">
    <location>
        <begin position="57"/>
        <end position="76"/>
    </location>
</feature>
<dbReference type="Pfam" id="PF02254">
    <property type="entry name" value="TrkA_N"/>
    <property type="match status" value="1"/>
</dbReference>
<keyword evidence="6 11" id="KW-0812">Transmembrane</keyword>
<comment type="subcellular location">
    <subcellularLocation>
        <location evidence="1">Membrane</location>
        <topology evidence="1">Multi-pass membrane protein</topology>
    </subcellularLocation>
</comment>
<feature type="transmembrane region" description="Helical" evidence="11">
    <location>
        <begin position="6"/>
        <end position="25"/>
    </location>
</feature>
<feature type="transmembrane region" description="Helical" evidence="11">
    <location>
        <begin position="32"/>
        <end position="51"/>
    </location>
</feature>
<keyword evidence="14" id="KW-1185">Reference proteome</keyword>
<keyword evidence="3" id="KW-0813">Transport</keyword>
<reference evidence="13 14" key="2">
    <citation type="journal article" date="2023" name="Plant Pathol.">
        <title>Dismantling and reorganizing Pseudomonas marginalis sensu#lato.</title>
        <authorList>
            <person name="Sawada H."/>
            <person name="Fujikawa T."/>
            <person name="Satou M."/>
        </authorList>
    </citation>
    <scope>NUCLEOTIDE SEQUENCE [LARGE SCALE GENOMIC DNA]</scope>
    <source>
        <strain evidence="13 14">MAFF 302046</strain>
    </source>
</reference>
<feature type="transmembrane region" description="Helical" evidence="11">
    <location>
        <begin position="118"/>
        <end position="138"/>
    </location>
</feature>
<dbReference type="Gene3D" id="1.20.1530.20">
    <property type="match status" value="1"/>
</dbReference>
<evidence type="ECO:0000256" key="8">
    <source>
        <dbReference type="ARBA" id="ARBA00022989"/>
    </source>
</evidence>
<dbReference type="InterPro" id="IPR036291">
    <property type="entry name" value="NAD(P)-bd_dom_sf"/>
</dbReference>
<comment type="similarity">
    <text evidence="2">Belongs to the monovalent cation:proton antiporter 2 (CPA2) transporter (TC 2.A.37) family.</text>
</comment>
<dbReference type="InterPro" id="IPR038770">
    <property type="entry name" value="Na+/solute_symporter_sf"/>
</dbReference>
<dbReference type="InterPro" id="IPR003148">
    <property type="entry name" value="RCK_N"/>
</dbReference>
<keyword evidence="8 11" id="KW-1133">Transmembrane helix</keyword>
<evidence type="ECO:0000256" key="10">
    <source>
        <dbReference type="ARBA" id="ARBA00023136"/>
    </source>
</evidence>
<dbReference type="PANTHER" id="PTHR46157">
    <property type="entry name" value="K(+) EFFLUX ANTIPORTER 3, CHLOROPLASTIC"/>
    <property type="match status" value="1"/>
</dbReference>
<name>A0ABT0JGS3_9PSED</name>
<dbReference type="PANTHER" id="PTHR46157:SF4">
    <property type="entry name" value="K(+) EFFLUX ANTIPORTER 3, CHLOROPLASTIC"/>
    <property type="match status" value="1"/>
</dbReference>
<evidence type="ECO:0000256" key="7">
    <source>
        <dbReference type="ARBA" id="ARBA00022958"/>
    </source>
</evidence>
<keyword evidence="4" id="KW-0050">Antiport</keyword>
<dbReference type="Proteomes" id="UP001155163">
    <property type="component" value="Unassembled WGS sequence"/>
</dbReference>
<evidence type="ECO:0000256" key="11">
    <source>
        <dbReference type="SAM" id="Phobius"/>
    </source>
</evidence>
<evidence type="ECO:0000256" key="6">
    <source>
        <dbReference type="ARBA" id="ARBA00022692"/>
    </source>
</evidence>
<gene>
    <name evidence="13" type="ORF">M1B35_13495</name>
</gene>
<feature type="domain" description="RCK N-terminal" evidence="12">
    <location>
        <begin position="406"/>
        <end position="526"/>
    </location>
</feature>
<dbReference type="PROSITE" id="PS51201">
    <property type="entry name" value="RCK_N"/>
    <property type="match status" value="1"/>
</dbReference>